<evidence type="ECO:0000256" key="2">
    <source>
        <dbReference type="ARBA" id="ARBA00022679"/>
    </source>
</evidence>
<dbReference type="SUPFAM" id="SSF56112">
    <property type="entry name" value="Protein kinase-like (PK-like)"/>
    <property type="match status" value="1"/>
</dbReference>
<dbReference type="InterPro" id="IPR051409">
    <property type="entry name" value="Atypical_kinase_ADCK"/>
</dbReference>
<keyword evidence="7" id="KW-1185">Reference proteome</keyword>
<keyword evidence="4" id="KW-0067">ATP-binding</keyword>
<comment type="similarity">
    <text evidence="1">Belongs to the protein kinase superfamily. ADCK protein kinase family.</text>
</comment>
<dbReference type="EMBL" id="JAERRJ010000003">
    <property type="protein sequence ID" value="MBL1074680.1"/>
    <property type="molecule type" value="Genomic_DNA"/>
</dbReference>
<keyword evidence="3" id="KW-0547">Nucleotide-binding</keyword>
<dbReference type="Proteomes" id="UP000602198">
    <property type="component" value="Unassembled WGS sequence"/>
</dbReference>
<evidence type="ECO:0000313" key="6">
    <source>
        <dbReference type="EMBL" id="MBL1074680.1"/>
    </source>
</evidence>
<evidence type="ECO:0000256" key="1">
    <source>
        <dbReference type="ARBA" id="ARBA00009670"/>
    </source>
</evidence>
<protein>
    <submittedName>
        <fullName evidence="6">AarF/ABC1/UbiB kinase family protein</fullName>
    </submittedName>
</protein>
<accession>A0ABS1M3C6</accession>
<sequence>MAGARRKGIARTVKLVRLPMSIMLSRATALSTRVITGLERGEIDEKLMQEAADQVFQVLGELKGAAMKIGQALSVMEVAVPPQFIGQYKDALVKLQAEAPPMPVKDTYRMLAMQLGTRWRARFESFDDDPIAAASIGQVHRAVWGDGRAVAVKVQYPEAEESLRADLKMLQMFSAAFNLVLPGTDVKALVDEFIARTDDELDYRIEADYQRKFARALGPDDPKFFAPKVVASAPKIMVSEWMEGTPLSRIIASGTQEQRDAAGTLLAEFLLSSPQRVGYLHCDPHPGNFQLLPDGRLGVIDFGACLPMPHGIPPYLGEVFRLALAQDFEGAVDVMRRNGFVKDGADYDVEHLRGVIQPHMEKFNDPDFRVSRKAVQETVLALLDVRNFSFQNAMAATAPEDAVELPMLARVAGGIIGICAQLDSDTPILEIMERWLPGFAAPEHTDGEPVPV</sequence>
<feature type="domain" description="ABC1 atypical kinase-like" evidence="5">
    <location>
        <begin position="94"/>
        <end position="332"/>
    </location>
</feature>
<evidence type="ECO:0000313" key="7">
    <source>
        <dbReference type="Proteomes" id="UP000602198"/>
    </source>
</evidence>
<proteinExistence type="inferred from homology"/>
<dbReference type="CDD" id="cd13970">
    <property type="entry name" value="ABC1_ADCK3"/>
    <property type="match status" value="1"/>
</dbReference>
<gene>
    <name evidence="6" type="ORF">JK358_09750</name>
</gene>
<reference evidence="6 7" key="1">
    <citation type="submission" date="2021-01" db="EMBL/GenBank/DDBJ databases">
        <title>WGS of actinomycetes isolated from Thailand.</title>
        <authorList>
            <person name="Thawai C."/>
        </authorList>
    </citation>
    <scope>NUCLEOTIDE SEQUENCE [LARGE SCALE GENOMIC DNA]</scope>
    <source>
        <strain evidence="6 7">LPG 2</strain>
    </source>
</reference>
<evidence type="ECO:0000256" key="3">
    <source>
        <dbReference type="ARBA" id="ARBA00022741"/>
    </source>
</evidence>
<dbReference type="PANTHER" id="PTHR43851:SF3">
    <property type="entry name" value="COENZYME Q8"/>
    <property type="match status" value="1"/>
</dbReference>
<comment type="caution">
    <text evidence="6">The sequence shown here is derived from an EMBL/GenBank/DDBJ whole genome shotgun (WGS) entry which is preliminary data.</text>
</comment>
<dbReference type="InterPro" id="IPR004147">
    <property type="entry name" value="ABC1_dom"/>
</dbReference>
<evidence type="ECO:0000256" key="4">
    <source>
        <dbReference type="ARBA" id="ARBA00022840"/>
    </source>
</evidence>
<keyword evidence="2" id="KW-0808">Transferase</keyword>
<dbReference type="InterPro" id="IPR011009">
    <property type="entry name" value="Kinase-like_dom_sf"/>
</dbReference>
<keyword evidence="6" id="KW-0418">Kinase</keyword>
<organism evidence="6 7">
    <name type="scientific">Nocardia acididurans</name>
    <dbReference type="NCBI Taxonomy" id="2802282"/>
    <lineage>
        <taxon>Bacteria</taxon>
        <taxon>Bacillati</taxon>
        <taxon>Actinomycetota</taxon>
        <taxon>Actinomycetes</taxon>
        <taxon>Mycobacteriales</taxon>
        <taxon>Nocardiaceae</taxon>
        <taxon>Nocardia</taxon>
    </lineage>
</organism>
<dbReference type="Pfam" id="PF03109">
    <property type="entry name" value="ABC1"/>
    <property type="match status" value="1"/>
</dbReference>
<dbReference type="PANTHER" id="PTHR43851">
    <property type="match status" value="1"/>
</dbReference>
<name>A0ABS1M3C6_9NOCA</name>
<dbReference type="InterPro" id="IPR034646">
    <property type="entry name" value="ADCK3_dom"/>
</dbReference>
<dbReference type="GO" id="GO:0016301">
    <property type="term" value="F:kinase activity"/>
    <property type="evidence" value="ECO:0007669"/>
    <property type="project" value="UniProtKB-KW"/>
</dbReference>
<evidence type="ECO:0000259" key="5">
    <source>
        <dbReference type="Pfam" id="PF03109"/>
    </source>
</evidence>